<reference evidence="2" key="1">
    <citation type="submission" date="2009-11" db="EMBL/GenBank/DDBJ databases">
        <authorList>
            <consortium name="The Broad Institute Genome Sequencing Platform"/>
            <person name="Ward D."/>
            <person name="Feldgarden M."/>
            <person name="Earl A."/>
            <person name="Young S.K."/>
            <person name="Zeng Q."/>
            <person name="Koehrsen M."/>
            <person name="Alvarado L."/>
            <person name="Berlin A."/>
            <person name="Bochicchio J."/>
            <person name="Borenstein D."/>
            <person name="Chapman S.B."/>
            <person name="Chen Z."/>
            <person name="Engels R."/>
            <person name="Freedman E."/>
            <person name="Gellesch M."/>
            <person name="Goldberg J."/>
            <person name="Griggs A."/>
            <person name="Gujja S."/>
            <person name="Heilman E."/>
            <person name="Heiman D."/>
            <person name="Hepburn T."/>
            <person name="Howarth C."/>
            <person name="Jen D."/>
            <person name="Larson L."/>
            <person name="Lewis B."/>
            <person name="Mehta T."/>
            <person name="Park D."/>
            <person name="Pearson M."/>
            <person name="Roberts A."/>
            <person name="Saif S."/>
            <person name="Shea T."/>
            <person name="Shenoy N."/>
            <person name="Sisk P."/>
            <person name="Stolte C."/>
            <person name="Sykes S."/>
            <person name="Thomson T."/>
            <person name="Walk T."/>
            <person name="White J."/>
            <person name="Yandava C."/>
            <person name="Izard J."/>
            <person name="Baranova O.V."/>
            <person name="Blanton J.M."/>
            <person name="Tanner A.C."/>
            <person name="Dewhirst F.E."/>
            <person name="Haas B."/>
            <person name="Nusbaum C."/>
            <person name="Birren B."/>
        </authorList>
    </citation>
    <scope>NUCLEOTIDE SEQUENCE [LARGE SCALE GENOMIC DNA]</scope>
    <source>
        <strain evidence="2">1-1 BBBD Race 1</strain>
    </source>
</reference>
<dbReference type="Gene3D" id="3.90.1260.10">
    <property type="entry name" value="Argininosuccinate synthetase, chain A, domain 2"/>
    <property type="match status" value="1"/>
</dbReference>
<sequence length="70" mass="7594">SLYKGNVIVDGRASNEGLYDAKESSMDEMGGFEPTDTSACMRLTTVIYIECSLSYLGGMIMSLKGEDEVI</sequence>
<gene>
    <name evidence="2" type="ORF">PTTG_30275</name>
</gene>
<proteinExistence type="predicted"/>
<evidence type="ECO:0000313" key="3">
    <source>
        <dbReference type="EnsemblFungi" id="PTTG_30275-t43_1-p1"/>
    </source>
</evidence>
<dbReference type="UniPathway" id="UPA00068">
    <property type="reaction ID" value="UER00113"/>
</dbReference>
<dbReference type="Pfam" id="PF20979">
    <property type="entry name" value="Arginosuc_syn_C"/>
    <property type="match status" value="1"/>
</dbReference>
<keyword evidence="4" id="KW-1185">Reference proteome</keyword>
<accession>A0A180G033</accession>
<dbReference type="Proteomes" id="UP000005240">
    <property type="component" value="Unassembled WGS sequence"/>
</dbReference>
<organism evidence="2">
    <name type="scientific">Puccinia triticina (isolate 1-1 / race 1 (BBBD))</name>
    <name type="common">Brown leaf rust fungus</name>
    <dbReference type="NCBI Taxonomy" id="630390"/>
    <lineage>
        <taxon>Eukaryota</taxon>
        <taxon>Fungi</taxon>
        <taxon>Dikarya</taxon>
        <taxon>Basidiomycota</taxon>
        <taxon>Pucciniomycotina</taxon>
        <taxon>Pucciniomycetes</taxon>
        <taxon>Pucciniales</taxon>
        <taxon>Pucciniaceae</taxon>
        <taxon>Puccinia</taxon>
    </lineage>
</organism>
<dbReference type="GO" id="GO:0006526">
    <property type="term" value="P:L-arginine biosynthetic process"/>
    <property type="evidence" value="ECO:0007669"/>
    <property type="project" value="UniProtKB-UniPathway"/>
</dbReference>
<dbReference type="EMBL" id="ADAS02002682">
    <property type="protein sequence ID" value="OAV85779.1"/>
    <property type="molecule type" value="Genomic_DNA"/>
</dbReference>
<evidence type="ECO:0000313" key="2">
    <source>
        <dbReference type="EMBL" id="OAV85779.1"/>
    </source>
</evidence>
<dbReference type="OrthoDB" id="1688907at2759"/>
<reference evidence="2" key="2">
    <citation type="submission" date="2016-05" db="EMBL/GenBank/DDBJ databases">
        <title>Comparative analysis highlights variable genome content of wheat rusts and divergence of the mating loci.</title>
        <authorList>
            <person name="Cuomo C.A."/>
            <person name="Bakkeren G."/>
            <person name="Szabo L."/>
            <person name="Khalil H."/>
            <person name="Joly D."/>
            <person name="Goldberg J."/>
            <person name="Young S."/>
            <person name="Zeng Q."/>
            <person name="Fellers J."/>
        </authorList>
    </citation>
    <scope>NUCLEOTIDE SEQUENCE [LARGE SCALE GENOMIC DNA]</scope>
    <source>
        <strain evidence="2">1-1 BBBD Race 1</strain>
    </source>
</reference>
<evidence type="ECO:0000313" key="4">
    <source>
        <dbReference type="Proteomes" id="UP000005240"/>
    </source>
</evidence>
<dbReference type="SUPFAM" id="SSF69864">
    <property type="entry name" value="Argininosuccinate synthetase, C-terminal domain"/>
    <property type="match status" value="1"/>
</dbReference>
<dbReference type="VEuPathDB" id="FungiDB:PTTG_30275"/>
<feature type="non-terminal residue" evidence="2">
    <location>
        <position position="70"/>
    </location>
</feature>
<dbReference type="AlphaFoldDB" id="A0A180G033"/>
<feature type="domain" description="Arginosuccinate synthase C-terminal" evidence="1">
    <location>
        <begin position="2"/>
        <end position="42"/>
    </location>
</feature>
<protein>
    <submittedName>
        <fullName evidence="3">Citrulline--aspartate ligase</fullName>
    </submittedName>
</protein>
<dbReference type="InterPro" id="IPR048268">
    <property type="entry name" value="Arginosuc_syn_C"/>
</dbReference>
<name>A0A180G033_PUCT1</name>
<reference evidence="3" key="4">
    <citation type="submission" date="2025-05" db="UniProtKB">
        <authorList>
            <consortium name="EnsemblFungi"/>
        </authorList>
    </citation>
    <scope>IDENTIFICATION</scope>
    <source>
        <strain evidence="3">isolate 1-1 / race 1 (BBBD)</strain>
    </source>
</reference>
<dbReference type="InterPro" id="IPR024074">
    <property type="entry name" value="AS_cat/multimer_dom_body"/>
</dbReference>
<reference evidence="3 4" key="3">
    <citation type="journal article" date="2017" name="G3 (Bethesda)">
        <title>Comparative analysis highlights variable genome content of wheat rusts and divergence of the mating loci.</title>
        <authorList>
            <person name="Cuomo C.A."/>
            <person name="Bakkeren G."/>
            <person name="Khalil H.B."/>
            <person name="Panwar V."/>
            <person name="Joly D."/>
            <person name="Linning R."/>
            <person name="Sakthikumar S."/>
            <person name="Song X."/>
            <person name="Adiconis X."/>
            <person name="Fan L."/>
            <person name="Goldberg J.M."/>
            <person name="Levin J.Z."/>
            <person name="Young S."/>
            <person name="Zeng Q."/>
            <person name="Anikster Y."/>
            <person name="Bruce M."/>
            <person name="Wang M."/>
            <person name="Yin C."/>
            <person name="McCallum B."/>
            <person name="Szabo L.J."/>
            <person name="Hulbert S."/>
            <person name="Chen X."/>
            <person name="Fellers J.P."/>
        </authorList>
    </citation>
    <scope>NUCLEOTIDE SEQUENCE</scope>
    <source>
        <strain evidence="4">Isolate 1-1 / race 1 (BBBD)</strain>
        <strain evidence="3">isolate 1-1 / race 1 (BBBD)</strain>
    </source>
</reference>
<evidence type="ECO:0000259" key="1">
    <source>
        <dbReference type="Pfam" id="PF20979"/>
    </source>
</evidence>
<dbReference type="STRING" id="630390.A0A180G033"/>
<feature type="non-terminal residue" evidence="2">
    <location>
        <position position="1"/>
    </location>
</feature>
<dbReference type="GO" id="GO:0004055">
    <property type="term" value="F:argininosuccinate synthase activity"/>
    <property type="evidence" value="ECO:0007669"/>
    <property type="project" value="InterPro"/>
</dbReference>
<dbReference type="EnsemblFungi" id="PTTG_30275-t43_1">
    <property type="protein sequence ID" value="PTTG_30275-t43_1-p1"/>
    <property type="gene ID" value="PTTG_30275"/>
</dbReference>